<dbReference type="PANTHER" id="PTHR11113:SF14">
    <property type="entry name" value="N-ACETYLGLUCOSAMINE-6-PHOSPHATE DEACETYLASE"/>
    <property type="match status" value="1"/>
</dbReference>
<dbReference type="AlphaFoldDB" id="A0A645E9V7"/>
<evidence type="ECO:0000313" key="3">
    <source>
        <dbReference type="EMBL" id="MPM98707.1"/>
    </source>
</evidence>
<dbReference type="Gene3D" id="3.20.20.140">
    <property type="entry name" value="Metal-dependent hydrolases"/>
    <property type="match status" value="1"/>
</dbReference>
<protein>
    <submittedName>
        <fullName evidence="3">Adenine deaminase</fullName>
        <ecNumber evidence="3">3.5.4.2</ecNumber>
    </submittedName>
</protein>
<gene>
    <name evidence="3" type="primary">ade_26</name>
    <name evidence="3" type="ORF">SDC9_145896</name>
</gene>
<dbReference type="Gene3D" id="2.30.40.10">
    <property type="entry name" value="Urease, subunit C, domain 1"/>
    <property type="match status" value="1"/>
</dbReference>
<dbReference type="Pfam" id="PF01979">
    <property type="entry name" value="Amidohydro_1"/>
    <property type="match status" value="1"/>
</dbReference>
<dbReference type="InterPro" id="IPR032466">
    <property type="entry name" value="Metal_Hydrolase"/>
</dbReference>
<dbReference type="SUPFAM" id="SSF51556">
    <property type="entry name" value="Metallo-dependent hydrolases"/>
    <property type="match status" value="1"/>
</dbReference>
<sequence length="114" mass="12090">MRGAGLPEGAVVKLGSLENGQDVILENGVAMLMDRTAFAGSICTADRCIRTMVEKAGLPLEDTVRMMTLNPARLIGAASKGVIAPGYDADICVFGDNVQIKRVMVGGEFRYIEA</sequence>
<dbReference type="EMBL" id="VSSQ01044843">
    <property type="protein sequence ID" value="MPM98707.1"/>
    <property type="molecule type" value="Genomic_DNA"/>
</dbReference>
<evidence type="ECO:0000256" key="1">
    <source>
        <dbReference type="ARBA" id="ARBA00022801"/>
    </source>
</evidence>
<dbReference type="EC" id="3.5.4.2" evidence="3"/>
<comment type="caution">
    <text evidence="3">The sequence shown here is derived from an EMBL/GenBank/DDBJ whole genome shotgun (WGS) entry which is preliminary data.</text>
</comment>
<evidence type="ECO:0000259" key="2">
    <source>
        <dbReference type="Pfam" id="PF01979"/>
    </source>
</evidence>
<name>A0A645E9V7_9ZZZZ</name>
<feature type="domain" description="Amidohydrolase-related" evidence="2">
    <location>
        <begin position="33"/>
        <end position="108"/>
    </location>
</feature>
<dbReference type="GO" id="GO:0000034">
    <property type="term" value="F:adenine deaminase activity"/>
    <property type="evidence" value="ECO:0007669"/>
    <property type="project" value="UniProtKB-EC"/>
</dbReference>
<dbReference type="SUPFAM" id="SSF51338">
    <property type="entry name" value="Composite domain of metallo-dependent hydrolases"/>
    <property type="match status" value="1"/>
</dbReference>
<dbReference type="GO" id="GO:0006046">
    <property type="term" value="P:N-acetylglucosamine catabolic process"/>
    <property type="evidence" value="ECO:0007669"/>
    <property type="project" value="TreeGrafter"/>
</dbReference>
<proteinExistence type="predicted"/>
<dbReference type="PANTHER" id="PTHR11113">
    <property type="entry name" value="N-ACETYLGLUCOSAMINE-6-PHOSPHATE DEACETYLASE"/>
    <property type="match status" value="1"/>
</dbReference>
<dbReference type="InterPro" id="IPR006680">
    <property type="entry name" value="Amidohydro-rel"/>
</dbReference>
<dbReference type="InterPro" id="IPR011059">
    <property type="entry name" value="Metal-dep_hydrolase_composite"/>
</dbReference>
<accession>A0A645E9V7</accession>
<keyword evidence="1 3" id="KW-0378">Hydrolase</keyword>
<organism evidence="3">
    <name type="scientific">bioreactor metagenome</name>
    <dbReference type="NCBI Taxonomy" id="1076179"/>
    <lineage>
        <taxon>unclassified sequences</taxon>
        <taxon>metagenomes</taxon>
        <taxon>ecological metagenomes</taxon>
    </lineage>
</organism>
<reference evidence="3" key="1">
    <citation type="submission" date="2019-08" db="EMBL/GenBank/DDBJ databases">
        <authorList>
            <person name="Kucharzyk K."/>
            <person name="Murdoch R.W."/>
            <person name="Higgins S."/>
            <person name="Loffler F."/>
        </authorList>
    </citation>
    <scope>NUCLEOTIDE SEQUENCE</scope>
</reference>
<dbReference type="GO" id="GO:0008448">
    <property type="term" value="F:N-acetylglucosamine-6-phosphate deacetylase activity"/>
    <property type="evidence" value="ECO:0007669"/>
    <property type="project" value="TreeGrafter"/>
</dbReference>